<evidence type="ECO:0000313" key="2">
    <source>
        <dbReference type="EMBL" id="MBP1044303.1"/>
    </source>
</evidence>
<reference evidence="2" key="1">
    <citation type="submission" date="2020-12" db="EMBL/GenBank/DDBJ databases">
        <title>Vagococcus allomyrinae sp. nov. and Enterococcus lavae sp. nov., isolated from the larvae of Allomyrina dichotoma.</title>
        <authorList>
            <person name="Lee S.D."/>
        </authorList>
    </citation>
    <scope>NUCLEOTIDE SEQUENCE</scope>
    <source>
        <strain evidence="2">BWB3-3</strain>
    </source>
</reference>
<comment type="caution">
    <text evidence="2">The sequence shown here is derived from an EMBL/GenBank/DDBJ whole genome shotgun (WGS) entry which is preliminary data.</text>
</comment>
<dbReference type="EMBL" id="JAEEGA010000025">
    <property type="protein sequence ID" value="MBP1044303.1"/>
    <property type="molecule type" value="Genomic_DNA"/>
</dbReference>
<protein>
    <recommendedName>
        <fullName evidence="1">DUF6933 domain-containing protein</fullName>
    </recommendedName>
</protein>
<sequence length="344" mass="39396">MIINPTKKSQPLFNKLVKVKDANVAKAFAPKNPLFSWHANYYTINHKKIIILVNDLTYSPVILANINAANKQNLGKYIEKGIRQVFKFSGISEDQLDRYFELAGEIEVNAGHNRRVTGITNEYIHYAAHLDINLDSLLQPRANAELANVLFVSLKEGNSIKELASVFEQSLEINQVLPEDLVIPDKTEYQVNKLWQDFSIWRQHANKGWFDDYEAVSDDVIDNNRLVLESFEDYLKNGEGLSAKVCQTHLENVSLFLNDYLLYYNIHTPVTNLIDVMDFISDWFVRKAMWSSQSSVKKLGASLKKFYTFLAIAGEINQEQLKEVKMYISEGVDFGVEVLKGELF</sequence>
<accession>A0A940PK18</accession>
<dbReference type="Pfam" id="PF22016">
    <property type="entry name" value="DUF6933"/>
    <property type="match status" value="1"/>
</dbReference>
<name>A0A940PK18_9ENTE</name>
<dbReference type="RefSeq" id="WP_209532671.1">
    <property type="nucleotide sequence ID" value="NZ_JAEEGA010000025.1"/>
</dbReference>
<gene>
    <name evidence="2" type="ORF">I6N95_25165</name>
</gene>
<feature type="domain" description="DUF6933" evidence="1">
    <location>
        <begin position="12"/>
        <end position="152"/>
    </location>
</feature>
<keyword evidence="3" id="KW-1185">Reference proteome</keyword>
<organism evidence="2 3">
    <name type="scientific">Vagococcus allomyrinae</name>
    <dbReference type="NCBI Taxonomy" id="2794353"/>
    <lineage>
        <taxon>Bacteria</taxon>
        <taxon>Bacillati</taxon>
        <taxon>Bacillota</taxon>
        <taxon>Bacilli</taxon>
        <taxon>Lactobacillales</taxon>
        <taxon>Enterococcaceae</taxon>
        <taxon>Vagococcus</taxon>
    </lineage>
</organism>
<dbReference type="Proteomes" id="UP000674938">
    <property type="component" value="Unassembled WGS sequence"/>
</dbReference>
<evidence type="ECO:0000259" key="1">
    <source>
        <dbReference type="Pfam" id="PF22016"/>
    </source>
</evidence>
<dbReference type="AlphaFoldDB" id="A0A940PK18"/>
<dbReference type="InterPro" id="IPR053864">
    <property type="entry name" value="DUF6933"/>
</dbReference>
<evidence type="ECO:0000313" key="3">
    <source>
        <dbReference type="Proteomes" id="UP000674938"/>
    </source>
</evidence>
<proteinExistence type="predicted"/>